<gene>
    <name evidence="1" type="ORF">ECRASSUSDP1_LOCUS8147</name>
</gene>
<keyword evidence="2" id="KW-1185">Reference proteome</keyword>
<reference evidence="1" key="1">
    <citation type="submission" date="2023-07" db="EMBL/GenBank/DDBJ databases">
        <authorList>
            <consortium name="AG Swart"/>
            <person name="Singh M."/>
            <person name="Singh A."/>
            <person name="Seah K."/>
            <person name="Emmerich C."/>
        </authorList>
    </citation>
    <scope>NUCLEOTIDE SEQUENCE</scope>
    <source>
        <strain evidence="1">DP1</strain>
    </source>
</reference>
<accession>A0AAD1UGK8</accession>
<organism evidence="1 2">
    <name type="scientific">Euplotes crassus</name>
    <dbReference type="NCBI Taxonomy" id="5936"/>
    <lineage>
        <taxon>Eukaryota</taxon>
        <taxon>Sar</taxon>
        <taxon>Alveolata</taxon>
        <taxon>Ciliophora</taxon>
        <taxon>Intramacronucleata</taxon>
        <taxon>Spirotrichea</taxon>
        <taxon>Hypotrichia</taxon>
        <taxon>Euplotida</taxon>
        <taxon>Euplotidae</taxon>
        <taxon>Moneuplotes</taxon>
    </lineage>
</organism>
<dbReference type="Proteomes" id="UP001295684">
    <property type="component" value="Unassembled WGS sequence"/>
</dbReference>
<evidence type="ECO:0000313" key="2">
    <source>
        <dbReference type="Proteomes" id="UP001295684"/>
    </source>
</evidence>
<dbReference type="EMBL" id="CAMPGE010007958">
    <property type="protein sequence ID" value="CAI2366873.1"/>
    <property type="molecule type" value="Genomic_DNA"/>
</dbReference>
<dbReference type="SUPFAM" id="SSF52047">
    <property type="entry name" value="RNI-like"/>
    <property type="match status" value="1"/>
</dbReference>
<name>A0AAD1UGK8_EUPCR</name>
<protein>
    <submittedName>
        <fullName evidence="1">Uncharacterized protein</fullName>
    </submittedName>
</protein>
<proteinExistence type="predicted"/>
<comment type="caution">
    <text evidence="1">The sequence shown here is derived from an EMBL/GenBank/DDBJ whole genome shotgun (WGS) entry which is preliminary data.</text>
</comment>
<dbReference type="AlphaFoldDB" id="A0AAD1UGK8"/>
<sequence>MDCNSRRSDRFSLDLPNFSLYARSVLRLVPMMTRSVDIEAFKISHKEFGRILMSCNNIQELCLRHCQVNVDNFDYLDHVGNRKDTLSLIEHLRLDHNTFIQPEEDNEYLDRLMEKMAESRLNTCLHTVTINLNCRPDPVIKFLPKKEYKLGNFNVGINLFPLVS</sequence>
<evidence type="ECO:0000313" key="1">
    <source>
        <dbReference type="EMBL" id="CAI2366873.1"/>
    </source>
</evidence>